<dbReference type="KEGG" id="reb:XU06_11725"/>
<reference evidence="5 8" key="1">
    <citation type="journal article" date="2017" name="Poromechanics V (2013)">
        <title>Genomic Characterization of the Arsenic-Tolerant Actinobacterium, &lt;i&gt;Rhodococcus erythropolis&lt;/i&gt; S43.</title>
        <authorList>
            <person name="Retamal-Morales G."/>
            <person name="Mehnert M."/>
            <person name="Schwabe R."/>
            <person name="Tischler D."/>
            <person name="Schloemann M."/>
            <person name="Levican G.J."/>
        </authorList>
    </citation>
    <scope>NUCLEOTIDE SEQUENCE [LARGE SCALE GENOMIC DNA]</scope>
    <source>
        <strain evidence="5 8">S43</strain>
    </source>
</reference>
<keyword evidence="3 4" id="KW-0663">Pyridoxal phosphate</keyword>
<dbReference type="EC" id="2.6.1.59" evidence="6"/>
<keyword evidence="9" id="KW-1185">Reference proteome</keyword>
<keyword evidence="6" id="KW-0808">Transferase</keyword>
<reference evidence="6 9" key="2">
    <citation type="submission" date="2020-12" db="EMBL/GenBank/DDBJ databases">
        <title>Draft genome sequence of furan degrading bacterial strain FUR100.</title>
        <authorList>
            <person name="Woiski C."/>
        </authorList>
    </citation>
    <scope>NUCLEOTIDE SEQUENCE [LARGE SCALE GENOMIC DNA]</scope>
    <source>
        <strain evidence="6 9">FUR100</strain>
    </source>
</reference>
<dbReference type="InterPro" id="IPR015424">
    <property type="entry name" value="PyrdxlP-dep_Trfase"/>
</dbReference>
<dbReference type="PIRSF" id="PIRSF000390">
    <property type="entry name" value="PLP_StrS"/>
    <property type="match status" value="1"/>
</dbReference>
<reference evidence="7" key="3">
    <citation type="submission" date="2023-08" db="EMBL/GenBank/DDBJ databases">
        <title>Isolation and Characterization of Rhodococcus erythropolis MGMM8.</title>
        <authorList>
            <person name="Diabankana R.G.C."/>
            <person name="Afordoanyi D.M."/>
            <person name="Validov S.Z."/>
        </authorList>
    </citation>
    <scope>NUCLEOTIDE SEQUENCE</scope>
    <source>
        <strain evidence="7">MGMM8</strain>
    </source>
</reference>
<comment type="cofactor">
    <cofactor evidence="1">
        <name>pyridoxal 5'-phosphate</name>
        <dbReference type="ChEBI" id="CHEBI:597326"/>
    </cofactor>
</comment>
<dbReference type="InterPro" id="IPR000653">
    <property type="entry name" value="DegT/StrS_aminotransferase"/>
</dbReference>
<dbReference type="RefSeq" id="WP_021343913.1">
    <property type="nucleotide sequence ID" value="NZ_CP011295.1"/>
</dbReference>
<evidence type="ECO:0000256" key="1">
    <source>
        <dbReference type="ARBA" id="ARBA00001933"/>
    </source>
</evidence>
<dbReference type="EMBL" id="MRBO01000842">
    <property type="protein sequence ID" value="KAB2581462.1"/>
    <property type="molecule type" value="Genomic_DNA"/>
</dbReference>
<dbReference type="GO" id="GO:0019180">
    <property type="term" value="F:dTDP-4-amino-4,6-dideoxygalactose transaminase activity"/>
    <property type="evidence" value="ECO:0007669"/>
    <property type="project" value="UniProtKB-EC"/>
</dbReference>
<dbReference type="Gene3D" id="3.40.640.10">
    <property type="entry name" value="Type I PLP-dependent aspartate aminotransferase-like (Major domain)"/>
    <property type="match status" value="1"/>
</dbReference>
<keyword evidence="6" id="KW-0032">Aminotransferase</keyword>
<evidence type="ECO:0000256" key="3">
    <source>
        <dbReference type="PIRSR" id="PIRSR000390-2"/>
    </source>
</evidence>
<sequence>MSTDRIIFSRPYRASNELSNLATVLESDHIHGDGRFTKSATAALKAITGSTHALLTTSCTHALELGALLLELGPGDEVIVPSFAFSSAATAVALRGATVVFVDIDPSTGNIDPDCVAAAITERTKAVLVMHYGGVAADMEPLLDLAELHGVALIEDNAHGLGGKWRGRALGTIGTIGTQSFHDTKNVHCGEGGALLLSDDQLMTRAEIIREKGTDRARFLRGQVDKYSWQDIGSSYLPSELNAAVLDAQLSEFDAIQAARHRVWDAYSVSLGEWASENGVVPMAVPDDREHTAHLFYLKMPTEESRDGLIRHLAADGIVAPFHYIPLDTSAAGVRYGRTPEPCVRSAEFSASILRLPLWPMLTSEQQERVIGSVLEYKQA</sequence>
<dbReference type="CDD" id="cd00616">
    <property type="entry name" value="AHBA_syn"/>
    <property type="match status" value="1"/>
</dbReference>
<comment type="similarity">
    <text evidence="4">Belongs to the DegT/DnrJ/EryC1 family.</text>
</comment>
<evidence type="ECO:0000313" key="7">
    <source>
        <dbReference type="EMBL" id="WGV51964.2"/>
    </source>
</evidence>
<dbReference type="PANTHER" id="PTHR30244:SF34">
    <property type="entry name" value="DTDP-4-AMINO-4,6-DIDEOXYGALACTOSE TRANSAMINASE"/>
    <property type="match status" value="1"/>
</dbReference>
<dbReference type="Gene3D" id="3.90.1150.10">
    <property type="entry name" value="Aspartate Aminotransferase, domain 1"/>
    <property type="match status" value="1"/>
</dbReference>
<evidence type="ECO:0000313" key="5">
    <source>
        <dbReference type="EMBL" id="KAB2581462.1"/>
    </source>
</evidence>
<evidence type="ECO:0000313" key="6">
    <source>
        <dbReference type="EMBL" id="MBH5141489.1"/>
    </source>
</evidence>
<evidence type="ECO:0000313" key="9">
    <source>
        <dbReference type="Proteomes" id="UP000627573"/>
    </source>
</evidence>
<dbReference type="Proteomes" id="UP000627573">
    <property type="component" value="Unassembled WGS sequence"/>
</dbReference>
<dbReference type="InterPro" id="IPR015421">
    <property type="entry name" value="PyrdxlP-dep_Trfase_major"/>
</dbReference>
<dbReference type="EMBL" id="JAECSB010000017">
    <property type="protein sequence ID" value="MBH5141489.1"/>
    <property type="molecule type" value="Genomic_DNA"/>
</dbReference>
<feature type="active site" description="Proton acceptor" evidence="2">
    <location>
        <position position="185"/>
    </location>
</feature>
<dbReference type="PANTHER" id="PTHR30244">
    <property type="entry name" value="TRANSAMINASE"/>
    <property type="match status" value="1"/>
</dbReference>
<dbReference type="GO" id="GO:0000271">
    <property type="term" value="P:polysaccharide biosynthetic process"/>
    <property type="evidence" value="ECO:0007669"/>
    <property type="project" value="TreeGrafter"/>
</dbReference>
<dbReference type="InterPro" id="IPR015422">
    <property type="entry name" value="PyrdxlP-dep_Trfase_small"/>
</dbReference>
<feature type="modified residue" description="N6-(pyridoxal phosphate)lysine" evidence="3">
    <location>
        <position position="185"/>
    </location>
</feature>
<dbReference type="GO" id="GO:0030170">
    <property type="term" value="F:pyridoxal phosphate binding"/>
    <property type="evidence" value="ECO:0007669"/>
    <property type="project" value="TreeGrafter"/>
</dbReference>
<name>A0A0C2ZVN8_RHOER</name>
<evidence type="ECO:0000313" key="8">
    <source>
        <dbReference type="Proteomes" id="UP000325576"/>
    </source>
</evidence>
<organism evidence="6 9">
    <name type="scientific">Rhodococcus erythropolis</name>
    <name type="common">Arthrobacter picolinophilus</name>
    <dbReference type="NCBI Taxonomy" id="1833"/>
    <lineage>
        <taxon>Bacteria</taxon>
        <taxon>Bacillati</taxon>
        <taxon>Actinomycetota</taxon>
        <taxon>Actinomycetes</taxon>
        <taxon>Mycobacteriales</taxon>
        <taxon>Nocardiaceae</taxon>
        <taxon>Rhodococcus</taxon>
        <taxon>Rhodococcus erythropolis group</taxon>
    </lineage>
</organism>
<proteinExistence type="inferred from homology"/>
<protein>
    <submittedName>
        <fullName evidence="6">dTDP-4-amino-4,6-dideoxygalactose transaminase</fullName>
        <ecNumber evidence="6">2.6.1.59</ecNumber>
    </submittedName>
</protein>
<dbReference type="NCBIfam" id="NF008687">
    <property type="entry name" value="PRK11706.1"/>
    <property type="match status" value="1"/>
</dbReference>
<evidence type="ECO:0000256" key="2">
    <source>
        <dbReference type="PIRSR" id="PIRSR000390-1"/>
    </source>
</evidence>
<gene>
    <name evidence="6" type="primary">rffA</name>
    <name evidence="6" type="synonym">fcnA</name>
    <name evidence="6" type="synonym">wecE</name>
    <name evidence="5" type="ORF">BS297_30740</name>
    <name evidence="6" type="ORF">I3517_02520</name>
    <name evidence="7" type="ORF">QIE55_12420</name>
</gene>
<dbReference type="AlphaFoldDB" id="A0A0C2ZVN8"/>
<accession>A0A0C2ZVN8</accession>
<dbReference type="EMBL" id="CP124545">
    <property type="protein sequence ID" value="WGV51964.2"/>
    <property type="molecule type" value="Genomic_DNA"/>
</dbReference>
<evidence type="ECO:0000256" key="4">
    <source>
        <dbReference type="RuleBase" id="RU004508"/>
    </source>
</evidence>
<dbReference type="Proteomes" id="UP000325576">
    <property type="component" value="Unassembled WGS sequence"/>
</dbReference>
<dbReference type="Pfam" id="PF01041">
    <property type="entry name" value="DegT_DnrJ_EryC1"/>
    <property type="match status" value="1"/>
</dbReference>
<dbReference type="GeneID" id="57487498"/>
<dbReference type="SUPFAM" id="SSF53383">
    <property type="entry name" value="PLP-dependent transferases"/>
    <property type="match status" value="1"/>
</dbReference>
<dbReference type="Proteomes" id="UP001230933">
    <property type="component" value="Chromosome"/>
</dbReference>